<dbReference type="AlphaFoldDB" id="A0A4R3Z6D5"/>
<evidence type="ECO:0000256" key="1">
    <source>
        <dbReference type="SAM" id="Phobius"/>
    </source>
</evidence>
<feature type="transmembrane region" description="Helical" evidence="1">
    <location>
        <begin position="14"/>
        <end position="34"/>
    </location>
</feature>
<organism evidence="3 4">
    <name type="scientific">Longibaculum muris</name>
    <dbReference type="NCBI Taxonomy" id="1796628"/>
    <lineage>
        <taxon>Bacteria</taxon>
        <taxon>Bacillati</taxon>
        <taxon>Bacillota</taxon>
        <taxon>Erysipelotrichia</taxon>
        <taxon>Erysipelotrichales</taxon>
        <taxon>Coprobacillaceae</taxon>
        <taxon>Longibaculum</taxon>
    </lineage>
</organism>
<dbReference type="PANTHER" id="PTHR36834:SF1">
    <property type="entry name" value="INTEGRAL MEMBRANE PROTEIN"/>
    <property type="match status" value="1"/>
</dbReference>
<sequence>MRLSSIINLGKECLILAGLFILGICIFYGFYCFIQKYVFKKSIQIKKKKFIINILLIGYIIVVLLVTLAGRARVIQYGISLELFSSYHYAWNNFSIVEWRNIILNILMFVPLGFLLPLVHESFKTWWKTYLAGLGLTVFIELSQLIFHLGVFEVDDIMNNAVGCMIGFGIYALFVLIYGCFQKKKVKILPTLLKQIPTLLAVCLFTGIFMTYKYQEYGNLRDYPSSHINMNDIHVETQISLSDKKEKVYTYQSQSYTQEQCLEKAKSFFQMIGVTIDESLNEYYDETVYFYSVNKTHCISIDYIDGFINYNDFSLFDQKDKGLSLKDIQKILKKYDVMIPDQVSFSETEGTYEIIAYMTKVNDVYLNGTLTCVVNNGKLANLQNGLITYMPYKQVDILSEKEAYQKILDGSFISDYMKYLPQDLIISKVRLTYRKDTKGFMQPVYVFNCITKENENLGPIYIPAIRG</sequence>
<dbReference type="PANTHER" id="PTHR36834">
    <property type="entry name" value="MEMBRANE PROTEIN-RELATED"/>
    <property type="match status" value="1"/>
</dbReference>
<protein>
    <submittedName>
        <fullName evidence="3">Glycopeptide antibiotics resistance protein</fullName>
    </submittedName>
</protein>
<feature type="transmembrane region" description="Helical" evidence="1">
    <location>
        <begin position="131"/>
        <end position="151"/>
    </location>
</feature>
<feature type="domain" description="VanZ-like" evidence="2">
    <location>
        <begin position="57"/>
        <end position="174"/>
    </location>
</feature>
<feature type="transmembrane region" description="Helical" evidence="1">
    <location>
        <begin position="54"/>
        <end position="79"/>
    </location>
</feature>
<name>A0A4R3Z6D5_9FIRM</name>
<proteinExistence type="predicted"/>
<evidence type="ECO:0000313" key="4">
    <source>
        <dbReference type="Proteomes" id="UP000295515"/>
    </source>
</evidence>
<feature type="transmembrane region" description="Helical" evidence="1">
    <location>
        <begin position="99"/>
        <end position="119"/>
    </location>
</feature>
<reference evidence="3 4" key="1">
    <citation type="submission" date="2019-03" db="EMBL/GenBank/DDBJ databases">
        <title>Genomic Encyclopedia of Type Strains, Phase IV (KMG-IV): sequencing the most valuable type-strain genomes for metagenomic binning, comparative biology and taxonomic classification.</title>
        <authorList>
            <person name="Goeker M."/>
        </authorList>
    </citation>
    <scope>NUCLEOTIDE SEQUENCE [LARGE SCALE GENOMIC DNA]</scope>
    <source>
        <strain evidence="3 4">DSM 29487</strain>
    </source>
</reference>
<dbReference type="Pfam" id="PF04892">
    <property type="entry name" value="VanZ"/>
    <property type="match status" value="1"/>
</dbReference>
<feature type="transmembrane region" description="Helical" evidence="1">
    <location>
        <begin position="192"/>
        <end position="212"/>
    </location>
</feature>
<dbReference type="EMBL" id="SMCQ01000006">
    <property type="protein sequence ID" value="TCW00716.1"/>
    <property type="molecule type" value="Genomic_DNA"/>
</dbReference>
<dbReference type="Proteomes" id="UP000295515">
    <property type="component" value="Unassembled WGS sequence"/>
</dbReference>
<dbReference type="InterPro" id="IPR006976">
    <property type="entry name" value="VanZ-like"/>
</dbReference>
<evidence type="ECO:0000259" key="2">
    <source>
        <dbReference type="Pfam" id="PF04892"/>
    </source>
</evidence>
<keyword evidence="1" id="KW-1133">Transmembrane helix</keyword>
<keyword evidence="4" id="KW-1185">Reference proteome</keyword>
<gene>
    <name evidence="3" type="ORF">EDD60_10647</name>
</gene>
<dbReference type="InterPro" id="IPR053150">
    <property type="entry name" value="Teicoplanin_resist-assoc"/>
</dbReference>
<feature type="transmembrane region" description="Helical" evidence="1">
    <location>
        <begin position="157"/>
        <end position="180"/>
    </location>
</feature>
<accession>A0A4R3Z6D5</accession>
<dbReference type="GeneID" id="98915011"/>
<comment type="caution">
    <text evidence="3">The sequence shown here is derived from an EMBL/GenBank/DDBJ whole genome shotgun (WGS) entry which is preliminary data.</text>
</comment>
<keyword evidence="1" id="KW-0812">Transmembrane</keyword>
<evidence type="ECO:0000313" key="3">
    <source>
        <dbReference type="EMBL" id="TCW00716.1"/>
    </source>
</evidence>
<keyword evidence="1" id="KW-0472">Membrane</keyword>
<dbReference type="RefSeq" id="WP_066446601.1">
    <property type="nucleotide sequence ID" value="NZ_JANKBF010000004.1"/>
</dbReference>